<dbReference type="SMART" id="SM00900">
    <property type="entry name" value="FMN_bind"/>
    <property type="match status" value="1"/>
</dbReference>
<reference evidence="7 8" key="1">
    <citation type="submission" date="2018-06" db="EMBL/GenBank/DDBJ databases">
        <title>Extensive metabolic versatility and redundancy in microbially diverse, dynamic hydrothermal sediments.</title>
        <authorList>
            <person name="Dombrowski N."/>
            <person name="Teske A."/>
            <person name="Baker B.J."/>
        </authorList>
    </citation>
    <scope>NUCLEOTIDE SEQUENCE [LARGE SCALE GENOMIC DNA]</scope>
    <source>
        <strain evidence="7">B36_G15</strain>
    </source>
</reference>
<evidence type="ECO:0000256" key="5">
    <source>
        <dbReference type="ARBA" id="ARBA00022982"/>
    </source>
</evidence>
<dbReference type="GO" id="GO:0022900">
    <property type="term" value="P:electron transport chain"/>
    <property type="evidence" value="ECO:0007669"/>
    <property type="project" value="InterPro"/>
</dbReference>
<keyword evidence="3" id="KW-0285">Flavoprotein</keyword>
<accession>A0A660SDJ9</accession>
<name>A0A660SDJ9_UNCW3</name>
<evidence type="ECO:0000256" key="3">
    <source>
        <dbReference type="ARBA" id="ARBA00022630"/>
    </source>
</evidence>
<sequence>MVYPEAESFVEIKKDTACYGISGPDTVIIVITAGEGFGGPIRVGTVFRKGELIRVRIISHSETPGYGSKITDTTFLNQIVAGRLEAITGATVSSQAVFDAVEKAKRIISEVK</sequence>
<dbReference type="InterPro" id="IPR010209">
    <property type="entry name" value="Ion_transpt_RnfG/RsxG"/>
</dbReference>
<evidence type="ECO:0000256" key="2">
    <source>
        <dbReference type="ARBA" id="ARBA00022553"/>
    </source>
</evidence>
<protein>
    <recommendedName>
        <fullName evidence="6">FMN-binding domain-containing protein</fullName>
    </recommendedName>
</protein>
<dbReference type="PANTHER" id="PTHR36118:SF1">
    <property type="entry name" value="ION-TRANSLOCATING OXIDOREDUCTASE COMPLEX SUBUNIT G"/>
    <property type="match status" value="1"/>
</dbReference>
<proteinExistence type="predicted"/>
<dbReference type="PANTHER" id="PTHR36118">
    <property type="entry name" value="ION-TRANSLOCATING OXIDOREDUCTASE COMPLEX SUBUNIT G"/>
    <property type="match status" value="1"/>
</dbReference>
<evidence type="ECO:0000256" key="1">
    <source>
        <dbReference type="ARBA" id="ARBA00022448"/>
    </source>
</evidence>
<dbReference type="GO" id="GO:0009055">
    <property type="term" value="F:electron transfer activity"/>
    <property type="evidence" value="ECO:0007669"/>
    <property type="project" value="InterPro"/>
</dbReference>
<evidence type="ECO:0000313" key="8">
    <source>
        <dbReference type="Proteomes" id="UP000268469"/>
    </source>
</evidence>
<keyword evidence="1" id="KW-0813">Transport</keyword>
<keyword evidence="2" id="KW-0597">Phosphoprotein</keyword>
<dbReference type="AlphaFoldDB" id="A0A660SDJ9"/>
<feature type="domain" description="FMN-binding" evidence="6">
    <location>
        <begin position="36"/>
        <end position="108"/>
    </location>
</feature>
<evidence type="ECO:0000259" key="6">
    <source>
        <dbReference type="SMART" id="SM00900"/>
    </source>
</evidence>
<comment type="caution">
    <text evidence="7">The sequence shown here is derived from an EMBL/GenBank/DDBJ whole genome shotgun (WGS) entry which is preliminary data.</text>
</comment>
<keyword evidence="4" id="KW-0288">FMN</keyword>
<dbReference type="Pfam" id="PF04205">
    <property type="entry name" value="FMN_bind"/>
    <property type="match status" value="1"/>
</dbReference>
<evidence type="ECO:0000256" key="4">
    <source>
        <dbReference type="ARBA" id="ARBA00022643"/>
    </source>
</evidence>
<dbReference type="Proteomes" id="UP000268469">
    <property type="component" value="Unassembled WGS sequence"/>
</dbReference>
<organism evidence="7 8">
    <name type="scientific">candidate division WOR-3 bacterium</name>
    <dbReference type="NCBI Taxonomy" id="2052148"/>
    <lineage>
        <taxon>Bacteria</taxon>
        <taxon>Bacteria division WOR-3</taxon>
    </lineage>
</organism>
<dbReference type="GO" id="GO:0010181">
    <property type="term" value="F:FMN binding"/>
    <property type="evidence" value="ECO:0007669"/>
    <property type="project" value="InterPro"/>
</dbReference>
<dbReference type="GO" id="GO:0005886">
    <property type="term" value="C:plasma membrane"/>
    <property type="evidence" value="ECO:0007669"/>
    <property type="project" value="InterPro"/>
</dbReference>
<keyword evidence="5" id="KW-0249">Electron transport</keyword>
<gene>
    <name evidence="7" type="ORF">DRP53_09855</name>
</gene>
<dbReference type="InterPro" id="IPR007329">
    <property type="entry name" value="FMN-bd"/>
</dbReference>
<dbReference type="EMBL" id="QNBE01000124">
    <property type="protein sequence ID" value="RKX68864.1"/>
    <property type="molecule type" value="Genomic_DNA"/>
</dbReference>
<evidence type="ECO:0000313" key="7">
    <source>
        <dbReference type="EMBL" id="RKX68864.1"/>
    </source>
</evidence>